<dbReference type="PANTHER" id="PTHR21403">
    <property type="entry name" value="ATP PHOSPHORIBOSYLTRANSFERASE ATP-PRTASE"/>
    <property type="match status" value="1"/>
</dbReference>
<dbReference type="NCBIfam" id="TIGR00070">
    <property type="entry name" value="hisG"/>
    <property type="match status" value="1"/>
</dbReference>
<evidence type="ECO:0000256" key="1">
    <source>
        <dbReference type="ARBA" id="ARBA00000915"/>
    </source>
</evidence>
<dbReference type="InterPro" id="IPR001348">
    <property type="entry name" value="ATP_PRibTrfase_HisG"/>
</dbReference>
<dbReference type="PANTHER" id="PTHR21403:SF8">
    <property type="entry name" value="ATP PHOSPHORIBOSYLTRANSFERASE"/>
    <property type="match status" value="1"/>
</dbReference>
<evidence type="ECO:0000256" key="7">
    <source>
        <dbReference type="ARBA" id="ARBA00023102"/>
    </source>
</evidence>
<protein>
    <recommendedName>
        <fullName evidence="3">ATP phosphoribosyltransferase</fullName>
        <ecNumber evidence="3">2.4.2.17</ecNumber>
    </recommendedName>
</protein>
<dbReference type="GO" id="GO:0003879">
    <property type="term" value="F:ATP phosphoribosyltransferase activity"/>
    <property type="evidence" value="ECO:0007669"/>
    <property type="project" value="UniProtKB-EC"/>
</dbReference>
<dbReference type="UniPathway" id="UPA00031">
    <property type="reaction ID" value="UER00006"/>
</dbReference>
<sequence>MTGIQTGVRAQRTCPSWRSSLAAAGSPARLRNLCPRVPLKQRRPANQGWRRAIIQAGLNNGSPDIIATEPARSNKPLQPRPLRLGLPSKGRMAEDTIELLKNSQLTVKKINPRQYVARIQEIPDVEVWFQRATDVVRKLIYGDIDLGIVGYDMYAEVAGENDELVVVHDKLDFGQCHLALGVPMYGWGSEIHSLDDLKASPKFNAENPLRVVTGYVNV</sequence>
<dbReference type="GO" id="GO:0005737">
    <property type="term" value="C:cytoplasm"/>
    <property type="evidence" value="ECO:0007669"/>
    <property type="project" value="InterPro"/>
</dbReference>
<dbReference type="Gene3D" id="3.40.190.10">
    <property type="entry name" value="Periplasmic binding protein-like II"/>
    <property type="match status" value="1"/>
</dbReference>
<keyword evidence="5 9" id="KW-0328">Glycosyltransferase</keyword>
<comment type="catalytic activity">
    <reaction evidence="1">
        <text>1-(5-phospho-beta-D-ribosyl)-ATP + diphosphate = 5-phospho-alpha-D-ribose 1-diphosphate + ATP</text>
        <dbReference type="Rhea" id="RHEA:18473"/>
        <dbReference type="ChEBI" id="CHEBI:30616"/>
        <dbReference type="ChEBI" id="CHEBI:33019"/>
        <dbReference type="ChEBI" id="CHEBI:58017"/>
        <dbReference type="ChEBI" id="CHEBI:73183"/>
        <dbReference type="EC" id="2.4.2.17"/>
    </reaction>
</comment>
<dbReference type="EMBL" id="GBEZ01004420">
    <property type="protein sequence ID" value="JAC80796.1"/>
    <property type="molecule type" value="Transcribed_RNA"/>
</dbReference>
<accession>A0A061SDG8</accession>
<dbReference type="SUPFAM" id="SSF53850">
    <property type="entry name" value="Periplasmic binding protein-like II"/>
    <property type="match status" value="1"/>
</dbReference>
<feature type="non-terminal residue" evidence="9">
    <location>
        <position position="218"/>
    </location>
</feature>
<reference evidence="9" key="1">
    <citation type="submission" date="2014-05" db="EMBL/GenBank/DDBJ databases">
        <title>The transcriptome of the halophilic microalga Tetraselmis sp. GSL018 isolated from the Great Salt Lake, Utah.</title>
        <authorList>
            <person name="Jinkerson R.E."/>
            <person name="D'Adamo S."/>
            <person name="Posewitz M.C."/>
        </authorList>
    </citation>
    <scope>NUCLEOTIDE SEQUENCE</scope>
    <source>
        <strain evidence="9">GSL018</strain>
    </source>
</reference>
<evidence type="ECO:0000256" key="5">
    <source>
        <dbReference type="ARBA" id="ARBA00022676"/>
    </source>
</evidence>
<evidence type="ECO:0000256" key="4">
    <source>
        <dbReference type="ARBA" id="ARBA00022605"/>
    </source>
</evidence>
<dbReference type="InterPro" id="IPR013820">
    <property type="entry name" value="ATP_PRibTrfase_cat"/>
</dbReference>
<feature type="domain" description="ATP phosphoribosyltransferase catalytic" evidence="8">
    <location>
        <begin position="131"/>
        <end position="218"/>
    </location>
</feature>
<keyword evidence="7" id="KW-0368">Histidine biosynthesis</keyword>
<name>A0A061SDG8_9CHLO</name>
<evidence type="ECO:0000256" key="3">
    <source>
        <dbReference type="ARBA" id="ARBA00011946"/>
    </source>
</evidence>
<evidence type="ECO:0000259" key="8">
    <source>
        <dbReference type="Pfam" id="PF01634"/>
    </source>
</evidence>
<dbReference type="EC" id="2.4.2.17" evidence="3"/>
<evidence type="ECO:0000256" key="2">
    <source>
        <dbReference type="ARBA" id="ARBA00004667"/>
    </source>
</evidence>
<evidence type="ECO:0000313" key="9">
    <source>
        <dbReference type="EMBL" id="JAC80796.1"/>
    </source>
</evidence>
<keyword evidence="4" id="KW-0028">Amino-acid biosynthesis</keyword>
<dbReference type="Pfam" id="PF01634">
    <property type="entry name" value="HisG"/>
    <property type="match status" value="1"/>
</dbReference>
<gene>
    <name evidence="9" type="primary">HISG</name>
    <name evidence="9" type="ORF">TSPGSL018_9444</name>
</gene>
<organism evidence="9">
    <name type="scientific">Tetraselmis sp. GSL018</name>
    <dbReference type="NCBI Taxonomy" id="582737"/>
    <lineage>
        <taxon>Eukaryota</taxon>
        <taxon>Viridiplantae</taxon>
        <taxon>Chlorophyta</taxon>
        <taxon>core chlorophytes</taxon>
        <taxon>Chlorodendrophyceae</taxon>
        <taxon>Chlorodendrales</taxon>
        <taxon>Chlorodendraceae</taxon>
        <taxon>Tetraselmis</taxon>
    </lineage>
</organism>
<evidence type="ECO:0000256" key="6">
    <source>
        <dbReference type="ARBA" id="ARBA00022679"/>
    </source>
</evidence>
<dbReference type="GO" id="GO:0000105">
    <property type="term" value="P:L-histidine biosynthetic process"/>
    <property type="evidence" value="ECO:0007669"/>
    <property type="project" value="UniProtKB-UniPathway"/>
</dbReference>
<dbReference type="AlphaFoldDB" id="A0A061SDG8"/>
<keyword evidence="6 9" id="KW-0808">Transferase</keyword>
<comment type="pathway">
    <text evidence="2">Amino-acid biosynthesis; L-histidine biosynthesis; L-histidine from 5-phospho-alpha-D-ribose 1-diphosphate: step 1/9.</text>
</comment>
<proteinExistence type="predicted"/>